<evidence type="ECO:0000313" key="2">
    <source>
        <dbReference type="Proteomes" id="UP000286581"/>
    </source>
</evidence>
<protein>
    <submittedName>
        <fullName evidence="1">Uncharacterized protein</fullName>
    </submittedName>
</protein>
<name>A0A413BCM3_9FIRM</name>
<dbReference type="InterPro" id="IPR014061">
    <property type="entry name" value="BrxL-like"/>
</dbReference>
<sequence length="112" mass="13277">MMNKNKTLEYYNKNADNFAKTKIDVNFYETQKHFQELLPEHGYGDLIDKYFKLGSTLNQRDVMAVRKTVSGLIKILYPNGEVNKEEVEEILRYALEGRRCVKENWWYGILCC</sequence>
<accession>A0A413BCM3</accession>
<gene>
    <name evidence="1" type="ORF">DWV78_14470</name>
</gene>
<dbReference type="AlphaFoldDB" id="A0A413BCM3"/>
<reference evidence="1 2" key="1">
    <citation type="submission" date="2018-08" db="EMBL/GenBank/DDBJ databases">
        <title>A genome reference for cultivated species of the human gut microbiota.</title>
        <authorList>
            <person name="Zou Y."/>
            <person name="Xue W."/>
            <person name="Luo G."/>
        </authorList>
    </citation>
    <scope>NUCLEOTIDE SEQUENCE [LARGE SCALE GENOMIC DNA]</scope>
    <source>
        <strain evidence="1 2">AF12-8</strain>
    </source>
</reference>
<comment type="caution">
    <text evidence="1">The sequence shown here is derived from an EMBL/GenBank/DDBJ whole genome shotgun (WGS) entry which is preliminary data.</text>
</comment>
<dbReference type="Pfam" id="PF13337">
    <property type="entry name" value="BrxL_ATPase"/>
    <property type="match status" value="1"/>
</dbReference>
<evidence type="ECO:0000313" key="1">
    <source>
        <dbReference type="EMBL" id="RGW37015.1"/>
    </source>
</evidence>
<dbReference type="EMBL" id="QSAE01000073">
    <property type="protein sequence ID" value="RGW37015.1"/>
    <property type="molecule type" value="Genomic_DNA"/>
</dbReference>
<organism evidence="1 2">
    <name type="scientific">Agathobacter rectalis</name>
    <dbReference type="NCBI Taxonomy" id="39491"/>
    <lineage>
        <taxon>Bacteria</taxon>
        <taxon>Bacillati</taxon>
        <taxon>Bacillota</taxon>
        <taxon>Clostridia</taxon>
        <taxon>Lachnospirales</taxon>
        <taxon>Lachnospiraceae</taxon>
        <taxon>Agathobacter</taxon>
    </lineage>
</organism>
<dbReference type="Proteomes" id="UP000286581">
    <property type="component" value="Unassembled WGS sequence"/>
</dbReference>
<proteinExistence type="predicted"/>